<evidence type="ECO:0000256" key="6">
    <source>
        <dbReference type="SAM" id="Phobius"/>
    </source>
</evidence>
<keyword evidence="5 6" id="KW-0472">Membrane</keyword>
<evidence type="ECO:0000256" key="2">
    <source>
        <dbReference type="ARBA" id="ARBA00022475"/>
    </source>
</evidence>
<evidence type="ECO:0000313" key="8">
    <source>
        <dbReference type="Proteomes" id="UP001523392"/>
    </source>
</evidence>
<keyword evidence="4 6" id="KW-1133">Transmembrane helix</keyword>
<protein>
    <submittedName>
        <fullName evidence="7">Lysine transporter LysE</fullName>
    </submittedName>
</protein>
<comment type="caution">
    <text evidence="7">The sequence shown here is derived from an EMBL/GenBank/DDBJ whole genome shotgun (WGS) entry which is preliminary data.</text>
</comment>
<dbReference type="InterPro" id="IPR001123">
    <property type="entry name" value="LeuE-type"/>
</dbReference>
<evidence type="ECO:0000256" key="1">
    <source>
        <dbReference type="ARBA" id="ARBA00004651"/>
    </source>
</evidence>
<sequence>MEDPILFVLAVLTVLGTPGPTNTLLATSGATVGVRRSLPLIAAEASGYSISILALGLVLGPAMAGAPLLAAALRIAVGLYLLFLALRLWRRGGAVLATGAMVTPRQVFVTTLLNPKAIVFALGILPFGAGGGVWPFYMLGFLALLVSAATAWIMAGAILGGAAGRQGWSGAVPRVGAAAVGSFAVLLLVSPLLR</sequence>
<dbReference type="EMBL" id="JAFIRR010000027">
    <property type="protein sequence ID" value="MCO6415484.1"/>
    <property type="molecule type" value="Genomic_DNA"/>
</dbReference>
<proteinExistence type="predicted"/>
<feature type="transmembrane region" description="Helical" evidence="6">
    <location>
        <begin position="38"/>
        <end position="59"/>
    </location>
</feature>
<keyword evidence="3 6" id="KW-0812">Transmembrane</keyword>
<name>A0ABT1D2M2_9PROT</name>
<keyword evidence="2" id="KW-1003">Cell membrane</keyword>
<feature type="transmembrane region" description="Helical" evidence="6">
    <location>
        <begin position="65"/>
        <end position="86"/>
    </location>
</feature>
<keyword evidence="8" id="KW-1185">Reference proteome</keyword>
<dbReference type="Proteomes" id="UP001523392">
    <property type="component" value="Unassembled WGS sequence"/>
</dbReference>
<feature type="transmembrane region" description="Helical" evidence="6">
    <location>
        <begin position="171"/>
        <end position="193"/>
    </location>
</feature>
<reference evidence="7 8" key="1">
    <citation type="submission" date="2021-12" db="EMBL/GenBank/DDBJ databases">
        <title>Siccirubricoccus leaddurans sp. nov., a high concentration Zn2+ tolerance bacterium.</title>
        <authorList>
            <person name="Cao Y."/>
        </authorList>
    </citation>
    <scope>NUCLEOTIDE SEQUENCE [LARGE SCALE GENOMIC DNA]</scope>
    <source>
        <strain evidence="7 8">KC 17139</strain>
    </source>
</reference>
<gene>
    <name evidence="7" type="ORF">JYK14_04740</name>
</gene>
<feature type="transmembrane region" description="Helical" evidence="6">
    <location>
        <begin position="107"/>
        <end position="128"/>
    </location>
</feature>
<evidence type="ECO:0000256" key="3">
    <source>
        <dbReference type="ARBA" id="ARBA00022692"/>
    </source>
</evidence>
<dbReference type="RefSeq" id="WP_252952082.1">
    <property type="nucleotide sequence ID" value="NZ_JAFIRR010000027.1"/>
</dbReference>
<feature type="transmembrane region" description="Helical" evidence="6">
    <location>
        <begin position="134"/>
        <end position="159"/>
    </location>
</feature>
<evidence type="ECO:0000256" key="5">
    <source>
        <dbReference type="ARBA" id="ARBA00023136"/>
    </source>
</evidence>
<comment type="subcellular location">
    <subcellularLocation>
        <location evidence="1">Cell membrane</location>
        <topology evidence="1">Multi-pass membrane protein</topology>
    </subcellularLocation>
</comment>
<feature type="transmembrane region" description="Helical" evidence="6">
    <location>
        <begin position="6"/>
        <end position="26"/>
    </location>
</feature>
<dbReference type="PANTHER" id="PTHR30086">
    <property type="entry name" value="ARGININE EXPORTER PROTEIN ARGO"/>
    <property type="match status" value="1"/>
</dbReference>
<dbReference type="PANTHER" id="PTHR30086:SF20">
    <property type="entry name" value="ARGININE EXPORTER PROTEIN ARGO-RELATED"/>
    <property type="match status" value="1"/>
</dbReference>
<organism evidence="7 8">
    <name type="scientific">Siccirubricoccus soli</name>
    <dbReference type="NCBI Taxonomy" id="2899147"/>
    <lineage>
        <taxon>Bacteria</taxon>
        <taxon>Pseudomonadati</taxon>
        <taxon>Pseudomonadota</taxon>
        <taxon>Alphaproteobacteria</taxon>
        <taxon>Acetobacterales</taxon>
        <taxon>Roseomonadaceae</taxon>
        <taxon>Siccirubricoccus</taxon>
    </lineage>
</organism>
<evidence type="ECO:0000313" key="7">
    <source>
        <dbReference type="EMBL" id="MCO6415484.1"/>
    </source>
</evidence>
<evidence type="ECO:0000256" key="4">
    <source>
        <dbReference type="ARBA" id="ARBA00022989"/>
    </source>
</evidence>
<accession>A0ABT1D2M2</accession>